<dbReference type="Gene3D" id="2.130.10.10">
    <property type="entry name" value="YVTN repeat-like/Quinoprotein amine dehydrogenase"/>
    <property type="match status" value="2"/>
</dbReference>
<keyword evidence="3 10" id="KW-0853">WD repeat</keyword>
<dbReference type="EMBL" id="GG692397">
    <property type="protein sequence ID" value="EER34000.1"/>
    <property type="molecule type" value="Genomic_DNA"/>
</dbReference>
<dbReference type="InterPro" id="IPR016024">
    <property type="entry name" value="ARM-type_fold"/>
</dbReference>
<dbReference type="InterPro" id="IPR011989">
    <property type="entry name" value="ARM-like"/>
</dbReference>
<evidence type="ECO:0000313" key="12">
    <source>
        <dbReference type="EMBL" id="EER34000.1"/>
    </source>
</evidence>
<evidence type="ECO:0000259" key="11">
    <source>
        <dbReference type="PROSITE" id="PS50011"/>
    </source>
</evidence>
<dbReference type="GO" id="GO:0005524">
    <property type="term" value="F:ATP binding"/>
    <property type="evidence" value="ECO:0007669"/>
    <property type="project" value="InterPro"/>
</dbReference>
<sequence length="1466" mass="168074">MGQRLSLLAPSAPTVAVSSYIDALNNYQYVEVLNNSRFLKTIKAVDKTTGELVIIKLLIKPASTNYTIQLQQVIELLVKQSSLVYPFKNTLPWHKILETDRAGYLIRQMIKTNLYDRLSIRPFLEPIEKLFITFQILKIVNEIHLLNIQHGDIRLENFLVTSWNWILLTDFASLTKPTYIPEDNPNQYSFYFDSSGRRLCYIAPERFYNSQDHPKHVSSFNDDGSVSSKNSVTDSMDLFSMGCVIAELYNDGEPTFTLSQLFKFMKNDYKPDLSGIQNSHIIEIIGKLIKLDPNERSSARELLDEYRDICFPEFFYTFLYDFMESLNNQENFMPVTVDDNLSISDLKINYIFDNFDVISKQLNFDYPNESLISDDILPMKLNLPTMPQDYRIKPRKLDGHENQETALIILNAVTSLCQTLKQVNSKIKCCELILALSEHISDENKLDRSLPYLCLFLDEYIEASVYQEGMNISPKVVVVALYALTTLVMSCSYISPINVLLFPEYILPKVYSLLTLKGSQQSQRLINSAVAVCLPNLATIAKKFWIMSKAFKNENTVANTLVSPEDVMQSYASLKLTKEQLDSKFKDITVLLLTDSESSVKISLLNNILPLCQFFGQDKTNDIILPHLISYLNDSDQELRLAFLSSVLEMGPFIGVLSFEQYILPLLVQSIGDGEQFVVLQVLEIFNVFVKNRLINPRKEFNALEIYKELLLNSINLLLHPNQWIRNSIINLIISISNNLIDADRYCFLYPMIKSFLTYDLSIIEWNTLYPCLTKPLSKTVYDLTITWSLNATSKSLFWQNKASSMNSSNGILENKKKLISFSKNMGKSVYLPRSEMAFSPDTNKRSSVPLSSEDKQWLLKLKSLGLDDKSIWKVFVLKDYIYHISRFNVANYQLKAFDHIAILPRNIFFDIVYKSELMAMPNGVKEETYEPNIEDTVSVRNSSRRGSNSLILPQLERVTASVQMVETNVMGEMEAHIAGSKKTIWVNDSNTSHRVFSVHNSKIITSHIKHTYNGHNPFILNFLKSPTIQPTLSDFEEFGKLIIHKNQSSSAQQSQQNAAGSVFVPKNVMVTSFKYSNKTNCIDDISTLVVCPTSEFFVTGSSNGSLKVWDSLKMEKIVTVKNANLSIELESSVCSITFLPNRFIIVVTTNDGIIRLFRIDVIRNNKTKKITRYSRLQLIRQFQNDSVITEVKFLQDNYIIGTDSEQGLVVFDIITMEKLYGLQNPLIYGIINSFVVYKDSWVLVGSDKGYLTLWDLRFKIIVKSWRVQNDVTNEYVNSISALEILPRSIKLFTTHDGCIYFTMVCNSDISVWELPSMECKAILRSRIGENLKYSLIECKHDDDYDLGQMIDDIKIDIDSKIELSVSCLKYFKYDNNTDYLMCSMSDNKVILYNLTSIQDSVVLGNDKRKFLKRFYSNLVIINESNDDVTTSQEQTYNTIKYVDVLYEPSQMIITVDKNNCISIYK</sequence>
<dbReference type="InterPro" id="IPR015943">
    <property type="entry name" value="WD40/YVTN_repeat-like_dom_sf"/>
</dbReference>
<dbReference type="InterPro" id="IPR001680">
    <property type="entry name" value="WD40_rpt"/>
</dbReference>
<feature type="domain" description="Protein kinase" evidence="11">
    <location>
        <begin position="27"/>
        <end position="315"/>
    </location>
</feature>
<evidence type="ECO:0000256" key="10">
    <source>
        <dbReference type="PROSITE-ProRule" id="PRU00221"/>
    </source>
</evidence>
<keyword evidence="13" id="KW-1185">Reference proteome</keyword>
<organism evidence="12 13">
    <name type="scientific">Candida tropicalis (strain ATCC MYA-3404 / T1)</name>
    <name type="common">Yeast</name>
    <dbReference type="NCBI Taxonomy" id="294747"/>
    <lineage>
        <taxon>Eukaryota</taxon>
        <taxon>Fungi</taxon>
        <taxon>Dikarya</taxon>
        <taxon>Ascomycota</taxon>
        <taxon>Saccharomycotina</taxon>
        <taxon>Pichiomycetes</taxon>
        <taxon>Debaryomycetaceae</taxon>
        <taxon>Candida/Lodderomyces clade</taxon>
        <taxon>Candida</taxon>
    </lineage>
</organism>
<keyword evidence="2" id="KW-0723">Serine/threonine-protein kinase</keyword>
<dbReference type="KEGG" id="ctp:CTRG_02818"/>
<dbReference type="Proteomes" id="UP000002037">
    <property type="component" value="Unassembled WGS sequence"/>
</dbReference>
<keyword evidence="6" id="KW-0547">Nucleotide-binding</keyword>
<keyword evidence="8" id="KW-0067">ATP-binding</keyword>
<evidence type="ECO:0000256" key="9">
    <source>
        <dbReference type="PROSITE-ProRule" id="PRU00103"/>
    </source>
</evidence>
<dbReference type="SMART" id="SM00320">
    <property type="entry name" value="WD40"/>
    <property type="match status" value="5"/>
</dbReference>
<dbReference type="SMART" id="SM00220">
    <property type="entry name" value="S_TKc"/>
    <property type="match status" value="1"/>
</dbReference>
<evidence type="ECO:0000256" key="5">
    <source>
        <dbReference type="ARBA" id="ARBA00022737"/>
    </source>
</evidence>
<dbReference type="GO" id="GO:0005770">
    <property type="term" value="C:late endosome"/>
    <property type="evidence" value="ECO:0007669"/>
    <property type="project" value="TreeGrafter"/>
</dbReference>
<evidence type="ECO:0000256" key="8">
    <source>
        <dbReference type="ARBA" id="ARBA00022840"/>
    </source>
</evidence>
<dbReference type="PANTHER" id="PTHR17583:SF0">
    <property type="entry name" value="PHOSPHOINOSITIDE 3-KINASE REGULATORY SUBUNIT 4"/>
    <property type="match status" value="1"/>
</dbReference>
<gene>
    <name evidence="12" type="ORF">CTRG_02818</name>
</gene>
<dbReference type="HOGENOM" id="CLU_001696_0_1_1"/>
<keyword evidence="5" id="KW-0677">Repeat</keyword>
<proteinExistence type="predicted"/>
<dbReference type="InterPro" id="IPR021133">
    <property type="entry name" value="HEAT_type_2"/>
</dbReference>
<dbReference type="GO" id="GO:0034271">
    <property type="term" value="C:phosphatidylinositol 3-kinase complex, class III, type I"/>
    <property type="evidence" value="ECO:0007669"/>
    <property type="project" value="TreeGrafter"/>
</dbReference>
<evidence type="ECO:0000256" key="2">
    <source>
        <dbReference type="ARBA" id="ARBA00022527"/>
    </source>
</evidence>
<reference evidence="12 13" key="1">
    <citation type="journal article" date="2009" name="Nature">
        <title>Evolution of pathogenicity and sexual reproduction in eight Candida genomes.</title>
        <authorList>
            <person name="Butler G."/>
            <person name="Rasmussen M.D."/>
            <person name="Lin M.F."/>
            <person name="Santos M.A."/>
            <person name="Sakthikumar S."/>
            <person name="Munro C.A."/>
            <person name="Rheinbay E."/>
            <person name="Grabherr M."/>
            <person name="Forche A."/>
            <person name="Reedy J.L."/>
            <person name="Agrafioti I."/>
            <person name="Arnaud M.B."/>
            <person name="Bates S."/>
            <person name="Brown A.J."/>
            <person name="Brunke S."/>
            <person name="Costanzo M.C."/>
            <person name="Fitzpatrick D.A."/>
            <person name="de Groot P.W."/>
            <person name="Harris D."/>
            <person name="Hoyer L.L."/>
            <person name="Hube B."/>
            <person name="Klis F.M."/>
            <person name="Kodira C."/>
            <person name="Lennard N."/>
            <person name="Logue M.E."/>
            <person name="Martin R."/>
            <person name="Neiman A.M."/>
            <person name="Nikolaou E."/>
            <person name="Quail M.A."/>
            <person name="Quinn J."/>
            <person name="Santos M.C."/>
            <person name="Schmitzberger F.F."/>
            <person name="Sherlock G."/>
            <person name="Shah P."/>
            <person name="Silverstein K.A."/>
            <person name="Skrzypek M.S."/>
            <person name="Soll D."/>
            <person name="Staggs R."/>
            <person name="Stansfield I."/>
            <person name="Stumpf M.P."/>
            <person name="Sudbery P.E."/>
            <person name="Srikantha T."/>
            <person name="Zeng Q."/>
            <person name="Berman J."/>
            <person name="Berriman M."/>
            <person name="Heitman J."/>
            <person name="Gow N.A."/>
            <person name="Lorenz M.C."/>
            <person name="Birren B.W."/>
            <person name="Kellis M."/>
            <person name="Cuomo C.A."/>
        </authorList>
    </citation>
    <scope>NUCLEOTIDE SEQUENCE [LARGE SCALE GENOMIC DNA]</scope>
    <source>
        <strain evidence="13">ATCC MYA-3404 / T1</strain>
    </source>
</reference>
<dbReference type="Gene3D" id="1.25.10.10">
    <property type="entry name" value="Leucine-rich Repeat Variant"/>
    <property type="match status" value="1"/>
</dbReference>
<name>C5M8U6_CANTT</name>
<keyword evidence="7" id="KW-0418">Kinase</keyword>
<dbReference type="Gene3D" id="1.10.510.10">
    <property type="entry name" value="Transferase(Phosphotransferase) domain 1"/>
    <property type="match status" value="1"/>
</dbReference>
<dbReference type="SUPFAM" id="SSF56112">
    <property type="entry name" value="Protein kinase-like (PK-like)"/>
    <property type="match status" value="1"/>
</dbReference>
<dbReference type="GO" id="GO:0071561">
    <property type="term" value="C:nucleus-vacuole junction"/>
    <property type="evidence" value="ECO:0007669"/>
    <property type="project" value="TreeGrafter"/>
</dbReference>
<dbReference type="GO" id="GO:0045324">
    <property type="term" value="P:late endosome to vacuole transport"/>
    <property type="evidence" value="ECO:0007669"/>
    <property type="project" value="InterPro"/>
</dbReference>
<dbReference type="InterPro" id="IPR036322">
    <property type="entry name" value="WD40_repeat_dom_sf"/>
</dbReference>
<dbReference type="VEuPathDB" id="FungiDB:CTRG_02818"/>
<dbReference type="RefSeq" id="XP_002548521.1">
    <property type="nucleotide sequence ID" value="XM_002548475.1"/>
</dbReference>
<dbReference type="PROSITE" id="PS50077">
    <property type="entry name" value="HEAT_REPEAT"/>
    <property type="match status" value="1"/>
</dbReference>
<dbReference type="InterPro" id="IPR055231">
    <property type="entry name" value="2AA_helical"/>
</dbReference>
<dbReference type="Pfam" id="PF00069">
    <property type="entry name" value="Pkinase"/>
    <property type="match status" value="1"/>
</dbReference>
<dbReference type="PANTHER" id="PTHR17583">
    <property type="entry name" value="PHOSPHOINOSITIDE 3-KINASE REGULATORY SUBUNIT 4"/>
    <property type="match status" value="1"/>
</dbReference>
<evidence type="ECO:0000256" key="4">
    <source>
        <dbReference type="ARBA" id="ARBA00022679"/>
    </source>
</evidence>
<evidence type="ECO:0000313" key="13">
    <source>
        <dbReference type="Proteomes" id="UP000002037"/>
    </source>
</evidence>
<dbReference type="InterPro" id="IPR011009">
    <property type="entry name" value="Kinase-like_dom_sf"/>
</dbReference>
<evidence type="ECO:0000256" key="1">
    <source>
        <dbReference type="ARBA" id="ARBA00012513"/>
    </source>
</evidence>
<keyword evidence="4" id="KW-0808">Transferase</keyword>
<dbReference type="EC" id="2.7.11.1" evidence="1"/>
<dbReference type="GO" id="GO:0006623">
    <property type="term" value="P:protein targeting to vacuole"/>
    <property type="evidence" value="ECO:0007669"/>
    <property type="project" value="TreeGrafter"/>
</dbReference>
<dbReference type="GO" id="GO:0004674">
    <property type="term" value="F:protein serine/threonine kinase activity"/>
    <property type="evidence" value="ECO:0007669"/>
    <property type="project" value="UniProtKB-KW"/>
</dbReference>
<dbReference type="InterPro" id="IPR000719">
    <property type="entry name" value="Prot_kinase_dom"/>
</dbReference>
<dbReference type="InterPro" id="IPR045162">
    <property type="entry name" value="Vps15-like"/>
</dbReference>
<dbReference type="SUPFAM" id="SSF50978">
    <property type="entry name" value="WD40 repeat-like"/>
    <property type="match status" value="1"/>
</dbReference>
<dbReference type="GeneID" id="8300321"/>
<evidence type="ECO:0000256" key="3">
    <source>
        <dbReference type="ARBA" id="ARBA00022574"/>
    </source>
</evidence>
<accession>C5M8U6</accession>
<dbReference type="STRING" id="294747.C5M8U6"/>
<evidence type="ECO:0000256" key="6">
    <source>
        <dbReference type="ARBA" id="ARBA00022741"/>
    </source>
</evidence>
<dbReference type="eggNOG" id="KOG1240">
    <property type="taxonomic scope" value="Eukaryota"/>
</dbReference>
<feature type="repeat" description="WD" evidence="10">
    <location>
        <begin position="1086"/>
        <end position="1120"/>
    </location>
</feature>
<dbReference type="PROSITE" id="PS50011">
    <property type="entry name" value="PROTEIN_KINASE_DOM"/>
    <property type="match status" value="1"/>
</dbReference>
<dbReference type="SUPFAM" id="SSF48371">
    <property type="entry name" value="ARM repeat"/>
    <property type="match status" value="1"/>
</dbReference>
<feature type="repeat" description="HEAT" evidence="9">
    <location>
        <begin position="624"/>
        <end position="662"/>
    </location>
</feature>
<dbReference type="GO" id="GO:0034272">
    <property type="term" value="C:phosphatidylinositol 3-kinase complex, class III, type II"/>
    <property type="evidence" value="ECO:0007669"/>
    <property type="project" value="TreeGrafter"/>
</dbReference>
<dbReference type="GO" id="GO:0016236">
    <property type="term" value="P:macroautophagy"/>
    <property type="evidence" value="ECO:0007669"/>
    <property type="project" value="InterPro"/>
</dbReference>
<dbReference type="PROSITE" id="PS50082">
    <property type="entry name" value="WD_REPEATS_2"/>
    <property type="match status" value="1"/>
</dbReference>
<protein>
    <recommendedName>
        <fullName evidence="1">non-specific serine/threonine protein kinase</fullName>
        <ecNumber evidence="1">2.7.11.1</ecNumber>
    </recommendedName>
</protein>
<dbReference type="Pfam" id="PF00400">
    <property type="entry name" value="WD40"/>
    <property type="match status" value="1"/>
</dbReference>
<evidence type="ECO:0000256" key="7">
    <source>
        <dbReference type="ARBA" id="ARBA00022777"/>
    </source>
</evidence>
<dbReference type="OrthoDB" id="242910at2759"/>
<dbReference type="Pfam" id="PF22956">
    <property type="entry name" value="VPS15-like_hel"/>
    <property type="match status" value="1"/>
</dbReference>